<feature type="domain" description="Glycosyl transferase family 1" evidence="1">
    <location>
        <begin position="218"/>
        <end position="376"/>
    </location>
</feature>
<name>A0ABV6YYE3_UNCC1</name>
<feature type="non-terminal residue" evidence="3">
    <location>
        <position position="377"/>
    </location>
</feature>
<dbReference type="Pfam" id="PF13439">
    <property type="entry name" value="Glyco_transf_4"/>
    <property type="match status" value="1"/>
</dbReference>
<dbReference type="Gene3D" id="3.40.50.2000">
    <property type="entry name" value="Glycogen Phosphorylase B"/>
    <property type="match status" value="2"/>
</dbReference>
<gene>
    <name evidence="3" type="ORF">ACFL27_13550</name>
</gene>
<evidence type="ECO:0000313" key="4">
    <source>
        <dbReference type="Proteomes" id="UP001594351"/>
    </source>
</evidence>
<dbReference type="InterPro" id="IPR001296">
    <property type="entry name" value="Glyco_trans_1"/>
</dbReference>
<dbReference type="EMBL" id="JBHPBY010000166">
    <property type="protein sequence ID" value="MFC1851215.1"/>
    <property type="molecule type" value="Genomic_DNA"/>
</dbReference>
<dbReference type="PANTHER" id="PTHR12526">
    <property type="entry name" value="GLYCOSYLTRANSFERASE"/>
    <property type="match status" value="1"/>
</dbReference>
<keyword evidence="4" id="KW-1185">Reference proteome</keyword>
<evidence type="ECO:0000259" key="2">
    <source>
        <dbReference type="Pfam" id="PF13439"/>
    </source>
</evidence>
<keyword evidence="3" id="KW-0808">Transferase</keyword>
<evidence type="ECO:0000259" key="1">
    <source>
        <dbReference type="Pfam" id="PF00534"/>
    </source>
</evidence>
<feature type="domain" description="Glycosyltransferase subfamily 4-like N-terminal" evidence="2">
    <location>
        <begin position="72"/>
        <end position="208"/>
    </location>
</feature>
<dbReference type="Pfam" id="PF00534">
    <property type="entry name" value="Glycos_transf_1"/>
    <property type="match status" value="1"/>
</dbReference>
<dbReference type="GO" id="GO:0016757">
    <property type="term" value="F:glycosyltransferase activity"/>
    <property type="evidence" value="ECO:0007669"/>
    <property type="project" value="UniProtKB-KW"/>
</dbReference>
<comment type="caution">
    <text evidence="3">The sequence shown here is derived from an EMBL/GenBank/DDBJ whole genome shotgun (WGS) entry which is preliminary data.</text>
</comment>
<organism evidence="3 4">
    <name type="scientific">candidate division CSSED10-310 bacterium</name>
    <dbReference type="NCBI Taxonomy" id="2855610"/>
    <lineage>
        <taxon>Bacteria</taxon>
        <taxon>Bacteria division CSSED10-310</taxon>
    </lineage>
</organism>
<reference evidence="3 4" key="1">
    <citation type="submission" date="2024-09" db="EMBL/GenBank/DDBJ databases">
        <title>Laminarin stimulates single cell rates of sulfate reduction while oxygen inhibits transcriptomic activity in coastal marine sediment.</title>
        <authorList>
            <person name="Lindsay M."/>
            <person name="Orcutt B."/>
            <person name="Emerson D."/>
            <person name="Stepanauskas R."/>
            <person name="D'Angelo T."/>
        </authorList>
    </citation>
    <scope>NUCLEOTIDE SEQUENCE [LARGE SCALE GENOMIC DNA]</scope>
    <source>
        <strain evidence="3">SAG AM-311-K15</strain>
    </source>
</reference>
<dbReference type="SUPFAM" id="SSF53756">
    <property type="entry name" value="UDP-Glycosyltransferase/glycogen phosphorylase"/>
    <property type="match status" value="1"/>
</dbReference>
<proteinExistence type="predicted"/>
<accession>A0ABV6YYE3</accession>
<sequence length="377" mass="42912">MIVGTKYSEDSDIFELPHVKKNIPWARICHKFDAWLANSNKKVRGISRLRYWLRTLAGGWPEIERALGREDFNFPGSSSLLDLLKINPDIIHCHNLHGNYFDLRMLPKLSHQFPVILTLHDVWLLTGHCAHSLDCDQWRLGCEKCPYLKIYPKIKRDSTSYNWRRKRRIYEKSQFFVATPSKWLMDKVKESILDQAILDYKVIPHGVDQSIFKLQEKKIARSKLNLPLNGSVLLTVGNEFRNNPWKDYPTIVKALGSLDERLPDHQILFLVVGQEAPPEQIGRNKICFIPYQNEQSDVATYYQAADIYIHAARAEVWGLTITEAMACGTPVIATAVGGIPEQINPLNSQNNSPKAEHGATGLLINEGDSKELASSIS</sequence>
<keyword evidence="3" id="KW-0328">Glycosyltransferase</keyword>
<evidence type="ECO:0000313" key="3">
    <source>
        <dbReference type="EMBL" id="MFC1851215.1"/>
    </source>
</evidence>
<dbReference type="Proteomes" id="UP001594351">
    <property type="component" value="Unassembled WGS sequence"/>
</dbReference>
<protein>
    <submittedName>
        <fullName evidence="3">Glycosyltransferase</fullName>
        <ecNumber evidence="3">2.4.-.-</ecNumber>
    </submittedName>
</protein>
<dbReference type="InterPro" id="IPR028098">
    <property type="entry name" value="Glyco_trans_4-like_N"/>
</dbReference>
<dbReference type="EC" id="2.4.-.-" evidence="3"/>